<sequence>MVTLLAVLEHLNYPLDMLREIARVLKPNGILLLTVPSHLAKPVLEFLAYKLKIVSEDEIRDHKTYYNKKDLTNLIQQTPNLCLHKHNYFQLGMNNFAIIRKIL</sequence>
<dbReference type="Gene3D" id="3.40.50.150">
    <property type="entry name" value="Vaccinia Virus protein VP39"/>
    <property type="match status" value="1"/>
</dbReference>
<evidence type="ECO:0000313" key="2">
    <source>
        <dbReference type="Proteomes" id="UP000029707"/>
    </source>
</evidence>
<keyword evidence="1" id="KW-0808">Transferase</keyword>
<reference evidence="1 2" key="1">
    <citation type="journal article" date="2014" name="Genome Announc.">
        <title>Draft genome sequences of eight enterohepatic helicobacter species isolated from both laboratory and wild rodents.</title>
        <authorList>
            <person name="Sheh A."/>
            <person name="Shen Z."/>
            <person name="Fox J.G."/>
        </authorList>
    </citation>
    <scope>NUCLEOTIDE SEQUENCE [LARGE SCALE GENOMIC DNA]</scope>
    <source>
        <strain evidence="1 2">MIT 01-6451</strain>
    </source>
</reference>
<keyword evidence="2" id="KW-1185">Reference proteome</keyword>
<comment type="caution">
    <text evidence="1">The sequence shown here is derived from an EMBL/GenBank/DDBJ whole genome shotgun (WGS) entry which is preliminary data.</text>
</comment>
<protein>
    <submittedName>
        <fullName evidence="1">Methyltransferase domain-containing protein</fullName>
    </submittedName>
</protein>
<keyword evidence="1" id="KW-0489">Methyltransferase</keyword>
<dbReference type="Proteomes" id="UP000029707">
    <property type="component" value="Unassembled WGS sequence"/>
</dbReference>
<proteinExistence type="predicted"/>
<gene>
    <name evidence="1" type="ORF">LS65_000780</name>
</gene>
<name>A0A4U8TRW3_9HELI</name>
<dbReference type="STRING" id="425400.LS65_01815"/>
<dbReference type="AlphaFoldDB" id="A0A4U8TRW3"/>
<dbReference type="SUPFAM" id="SSF53335">
    <property type="entry name" value="S-adenosyl-L-methionine-dependent methyltransferases"/>
    <property type="match status" value="1"/>
</dbReference>
<dbReference type="GO" id="GO:0008168">
    <property type="term" value="F:methyltransferase activity"/>
    <property type="evidence" value="ECO:0007669"/>
    <property type="project" value="UniProtKB-KW"/>
</dbReference>
<dbReference type="OrthoDB" id="9804312at2"/>
<dbReference type="InterPro" id="IPR029063">
    <property type="entry name" value="SAM-dependent_MTases_sf"/>
</dbReference>
<evidence type="ECO:0000313" key="1">
    <source>
        <dbReference type="EMBL" id="TLE03337.1"/>
    </source>
</evidence>
<dbReference type="RefSeq" id="WP_034360845.1">
    <property type="nucleotide sequence ID" value="NZ_CAJUDB010000011.1"/>
</dbReference>
<organism evidence="1 2">
    <name type="scientific">Helicobacter japonicus</name>
    <dbReference type="NCBI Taxonomy" id="425400"/>
    <lineage>
        <taxon>Bacteria</taxon>
        <taxon>Pseudomonadati</taxon>
        <taxon>Campylobacterota</taxon>
        <taxon>Epsilonproteobacteria</taxon>
        <taxon>Campylobacterales</taxon>
        <taxon>Helicobacteraceae</taxon>
        <taxon>Helicobacter</taxon>
    </lineage>
</organism>
<dbReference type="Pfam" id="PF13489">
    <property type="entry name" value="Methyltransf_23"/>
    <property type="match status" value="1"/>
</dbReference>
<dbReference type="GO" id="GO:0032259">
    <property type="term" value="P:methylation"/>
    <property type="evidence" value="ECO:0007669"/>
    <property type="project" value="UniProtKB-KW"/>
</dbReference>
<dbReference type="EMBL" id="JRMQ02000001">
    <property type="protein sequence ID" value="TLE03337.1"/>
    <property type="molecule type" value="Genomic_DNA"/>
</dbReference>
<accession>A0A4U8TRW3</accession>